<gene>
    <name evidence="8" type="ORF">AX774_g2988</name>
    <name evidence="7" type="ORF">AX774_g3573</name>
</gene>
<reference evidence="9" key="2">
    <citation type="submission" date="2017-01" db="EMBL/GenBank/DDBJ databases">
        <authorList>
            <person name="Wang Y."/>
            <person name="White M."/>
            <person name="Kvist S."/>
            <person name="Moncalvo J.-M."/>
        </authorList>
    </citation>
    <scope>NUCLEOTIDE SEQUENCE [LARGE SCALE GENOMIC DNA]</scope>
    <source>
        <strain evidence="9">COL-18-3</strain>
    </source>
</reference>
<dbReference type="AlphaFoldDB" id="A0A1R1PRB7"/>
<dbReference type="GO" id="GO:0060255">
    <property type="term" value="P:regulation of macromolecule metabolic process"/>
    <property type="evidence" value="ECO:0007669"/>
    <property type="project" value="UniProtKB-ARBA"/>
</dbReference>
<accession>A0A1R1PRB7</accession>
<dbReference type="GO" id="GO:0080090">
    <property type="term" value="P:regulation of primary metabolic process"/>
    <property type="evidence" value="ECO:0007669"/>
    <property type="project" value="UniProtKB-ARBA"/>
</dbReference>
<dbReference type="Gene3D" id="3.40.395.10">
    <property type="entry name" value="Adenoviral Proteinase, Chain A"/>
    <property type="match status" value="1"/>
</dbReference>
<reference evidence="8" key="1">
    <citation type="submission" date="2017-01" db="EMBL/GenBank/DDBJ databases">
        <authorList>
            <person name="Mah S.A."/>
            <person name="Swanson W.J."/>
            <person name="Moy G.W."/>
            <person name="Vacquier V.D."/>
        </authorList>
    </citation>
    <scope>NUCLEOTIDE SEQUENCE [LARGE SCALE GENOMIC DNA]</scope>
    <source>
        <strain evidence="8">COL-18-3</strain>
    </source>
</reference>
<organism evidence="8 9">
    <name type="scientific">Zancudomyces culisetae</name>
    <name type="common">Gut fungus</name>
    <name type="synonym">Smittium culisetae</name>
    <dbReference type="NCBI Taxonomy" id="1213189"/>
    <lineage>
        <taxon>Eukaryota</taxon>
        <taxon>Fungi</taxon>
        <taxon>Fungi incertae sedis</taxon>
        <taxon>Zoopagomycota</taxon>
        <taxon>Kickxellomycotina</taxon>
        <taxon>Harpellomycetes</taxon>
        <taxon>Harpellales</taxon>
        <taxon>Legeriomycetaceae</taxon>
        <taxon>Zancudomyces</taxon>
    </lineage>
</organism>
<dbReference type="SUPFAM" id="SSF54001">
    <property type="entry name" value="Cysteine proteinases"/>
    <property type="match status" value="1"/>
</dbReference>
<evidence type="ECO:0000256" key="5">
    <source>
        <dbReference type="SAM" id="MobiDB-lite"/>
    </source>
</evidence>
<dbReference type="Pfam" id="PF02902">
    <property type="entry name" value="Peptidase_C48"/>
    <property type="match status" value="1"/>
</dbReference>
<keyword evidence="4" id="KW-0788">Thiol protease</keyword>
<evidence type="ECO:0000313" key="8">
    <source>
        <dbReference type="EMBL" id="OMH83516.1"/>
    </source>
</evidence>
<proteinExistence type="inferred from homology"/>
<dbReference type="GO" id="GO:0006508">
    <property type="term" value="P:proteolysis"/>
    <property type="evidence" value="ECO:0007669"/>
    <property type="project" value="UniProtKB-KW"/>
</dbReference>
<sequence>MNGYESGFENLVNSIPGAFKEKETTSSNDIQANNTRDKNVTINVYFKRQKPDGQSNIHNKQRQIESNSEQSFYNHLRENTQQQISIGELLIPTVFRNFFGGIKKMIKNAYHGTSDSSGSIESDKDINDTSEDEKTDKQQSNSEDSNRDEQKHISYTSSWRTGGSSRDSGYKNLDRYYPTYLENKSKFKELDSLEIREASEIEQEKVQLGQTKPDNDILEELDLLQNRIKAALTIQPPKNDAKTPLFDQYTSIDTEKKKKVDEWLKLRMTKKQLFPGLPNDADRIILDAFQNRRVFEINNVVVEPRDLKTLVDRNWLNDEVVNYYMQLIMARCNQAPNKYPSVFAFNTFFYPTLLRNGYEKVRRWTKKTDIFKTDFVLIPVHLGNHWCCCVVDVKKKTIFYYDSMLGNNNACSISIPEYLLCESKTKRSIELDLGEWSYVTPKDIPTQNNGYDCGVFACTFAELSSRRQEFTFSQSDIKFLRKKMMVEIIQSRLLSPDS</sequence>
<dbReference type="GO" id="GO:0016929">
    <property type="term" value="F:deSUMOylase activity"/>
    <property type="evidence" value="ECO:0007669"/>
    <property type="project" value="TreeGrafter"/>
</dbReference>
<dbReference type="GO" id="GO:0005634">
    <property type="term" value="C:nucleus"/>
    <property type="evidence" value="ECO:0007669"/>
    <property type="project" value="TreeGrafter"/>
</dbReference>
<evidence type="ECO:0000313" key="9">
    <source>
        <dbReference type="Proteomes" id="UP000188320"/>
    </source>
</evidence>
<dbReference type="GO" id="GO:0016926">
    <property type="term" value="P:protein desumoylation"/>
    <property type="evidence" value="ECO:0007669"/>
    <property type="project" value="TreeGrafter"/>
</dbReference>
<feature type="compositionally biased region" description="Polar residues" evidence="5">
    <location>
        <begin position="153"/>
        <end position="167"/>
    </location>
</feature>
<keyword evidence="2 8" id="KW-0645">Protease</keyword>
<keyword evidence="3" id="KW-0378">Hydrolase</keyword>
<comment type="caution">
    <text evidence="8">The sequence shown here is derived from an EMBL/GenBank/DDBJ whole genome shotgun (WGS) entry which is preliminary data.</text>
</comment>
<dbReference type="InterPro" id="IPR003653">
    <property type="entry name" value="Peptidase_C48_C"/>
</dbReference>
<evidence type="ECO:0000256" key="4">
    <source>
        <dbReference type="ARBA" id="ARBA00022807"/>
    </source>
</evidence>
<protein>
    <submittedName>
        <fullName evidence="8">Sentrin-specific protease</fullName>
    </submittedName>
</protein>
<dbReference type="EMBL" id="LSSK01000389">
    <property type="protein sequence ID" value="OMH83516.1"/>
    <property type="molecule type" value="Genomic_DNA"/>
</dbReference>
<keyword evidence="9" id="KW-1185">Reference proteome</keyword>
<dbReference type="Proteomes" id="UP000188320">
    <property type="component" value="Unassembled WGS sequence"/>
</dbReference>
<evidence type="ECO:0000256" key="3">
    <source>
        <dbReference type="ARBA" id="ARBA00022801"/>
    </source>
</evidence>
<evidence type="ECO:0000256" key="1">
    <source>
        <dbReference type="ARBA" id="ARBA00005234"/>
    </source>
</evidence>
<dbReference type="EMBL" id="LSSK01000561">
    <property type="protein sequence ID" value="OMH82927.1"/>
    <property type="molecule type" value="Genomic_DNA"/>
</dbReference>
<dbReference type="OrthoDB" id="1939479at2759"/>
<evidence type="ECO:0000259" key="6">
    <source>
        <dbReference type="PROSITE" id="PS50600"/>
    </source>
</evidence>
<comment type="similarity">
    <text evidence="1">Belongs to the peptidase C48 family.</text>
</comment>
<evidence type="ECO:0000313" key="7">
    <source>
        <dbReference type="EMBL" id="OMH82927.1"/>
    </source>
</evidence>
<feature type="compositionally biased region" description="Polar residues" evidence="5">
    <location>
        <begin position="111"/>
        <end position="120"/>
    </location>
</feature>
<feature type="compositionally biased region" description="Basic and acidic residues" evidence="5">
    <location>
        <begin position="121"/>
        <end position="137"/>
    </location>
</feature>
<name>A0A1R1PRB7_ZANCU</name>
<dbReference type="PROSITE" id="PS50600">
    <property type="entry name" value="ULP_PROTEASE"/>
    <property type="match status" value="1"/>
</dbReference>
<evidence type="ECO:0000256" key="2">
    <source>
        <dbReference type="ARBA" id="ARBA00022670"/>
    </source>
</evidence>
<feature type="region of interest" description="Disordered" evidence="5">
    <location>
        <begin position="110"/>
        <end position="168"/>
    </location>
</feature>
<dbReference type="FunFam" id="3.40.395.10:FF:000001">
    <property type="entry name" value="Sentrin-specific protease 1"/>
    <property type="match status" value="1"/>
</dbReference>
<dbReference type="PANTHER" id="PTHR12606:SF141">
    <property type="entry name" value="GH15225P-RELATED"/>
    <property type="match status" value="1"/>
</dbReference>
<feature type="domain" description="Ubiquitin-like protease family profile" evidence="6">
    <location>
        <begin position="300"/>
        <end position="464"/>
    </location>
</feature>
<dbReference type="PANTHER" id="PTHR12606">
    <property type="entry name" value="SENTRIN/SUMO-SPECIFIC PROTEASE"/>
    <property type="match status" value="1"/>
</dbReference>
<dbReference type="InterPro" id="IPR038765">
    <property type="entry name" value="Papain-like_cys_pep_sf"/>
</dbReference>